<organism evidence="1">
    <name type="scientific">Candidatus Kentrum sp. MB</name>
    <dbReference type="NCBI Taxonomy" id="2138164"/>
    <lineage>
        <taxon>Bacteria</taxon>
        <taxon>Pseudomonadati</taxon>
        <taxon>Pseudomonadota</taxon>
        <taxon>Gammaproteobacteria</taxon>
        <taxon>Candidatus Kentrum</taxon>
    </lineage>
</organism>
<evidence type="ECO:0000313" key="1">
    <source>
        <dbReference type="EMBL" id="VFK31740.1"/>
    </source>
</evidence>
<accession>A0A450XR25</accession>
<protein>
    <submittedName>
        <fullName evidence="1">Uncharacterized protein</fullName>
    </submittedName>
</protein>
<reference evidence="1" key="1">
    <citation type="submission" date="2019-02" db="EMBL/GenBank/DDBJ databases">
        <authorList>
            <person name="Gruber-Vodicka R. H."/>
            <person name="Seah K. B. B."/>
        </authorList>
    </citation>
    <scope>NUCLEOTIDE SEQUENCE</scope>
    <source>
        <strain evidence="1">BECK_BZ197</strain>
    </source>
</reference>
<sequence>MDGLREDKKKGEMKGRKMVAEVLLDKAMKIGEVVEFSDFPFWIYISGSKFSHRPFWFRIFRLGENPLGNLL</sequence>
<proteinExistence type="predicted"/>
<dbReference type="AlphaFoldDB" id="A0A450XR25"/>
<gene>
    <name evidence="1" type="ORF">BECKMB1821G_GA0114241_10919</name>
</gene>
<name>A0A450XR25_9GAMM</name>
<dbReference type="EMBL" id="CAADFO010000091">
    <property type="protein sequence ID" value="VFK31740.1"/>
    <property type="molecule type" value="Genomic_DNA"/>
</dbReference>